<evidence type="ECO:0000313" key="3">
    <source>
        <dbReference type="EMBL" id="KAF2503089.1"/>
    </source>
</evidence>
<feature type="transmembrane region" description="Helical" evidence="2">
    <location>
        <begin position="305"/>
        <end position="335"/>
    </location>
</feature>
<accession>A0A6A6REI1</accession>
<feature type="compositionally biased region" description="Low complexity" evidence="1">
    <location>
        <begin position="62"/>
        <end position="75"/>
    </location>
</feature>
<keyword evidence="2" id="KW-0812">Transmembrane</keyword>
<keyword evidence="2" id="KW-1133">Transmembrane helix</keyword>
<dbReference type="OrthoDB" id="2596908at2759"/>
<dbReference type="EMBL" id="MU004181">
    <property type="protein sequence ID" value="KAF2503089.1"/>
    <property type="molecule type" value="Genomic_DNA"/>
</dbReference>
<keyword evidence="4" id="KW-1185">Reference proteome</keyword>
<feature type="region of interest" description="Disordered" evidence="1">
    <location>
        <begin position="59"/>
        <end position="80"/>
    </location>
</feature>
<organism evidence="3 4">
    <name type="scientific">Lophium mytilinum</name>
    <dbReference type="NCBI Taxonomy" id="390894"/>
    <lineage>
        <taxon>Eukaryota</taxon>
        <taxon>Fungi</taxon>
        <taxon>Dikarya</taxon>
        <taxon>Ascomycota</taxon>
        <taxon>Pezizomycotina</taxon>
        <taxon>Dothideomycetes</taxon>
        <taxon>Pleosporomycetidae</taxon>
        <taxon>Mytilinidiales</taxon>
        <taxon>Mytilinidiaceae</taxon>
        <taxon>Lophium</taxon>
    </lineage>
</organism>
<evidence type="ECO:0000313" key="4">
    <source>
        <dbReference type="Proteomes" id="UP000799750"/>
    </source>
</evidence>
<name>A0A6A6REI1_9PEZI</name>
<protein>
    <submittedName>
        <fullName evidence="3">Uncharacterized protein</fullName>
    </submittedName>
</protein>
<evidence type="ECO:0000256" key="2">
    <source>
        <dbReference type="SAM" id="Phobius"/>
    </source>
</evidence>
<proteinExistence type="predicted"/>
<keyword evidence="2" id="KW-0472">Membrane</keyword>
<sequence>MLVQSALAGSLFVAGQILQASAGHPRGILDASHLLPRNDHFEHQIRRHAEDVIAKLARRQNPSATASAPTISTTPQSGDATKVDLNKWETQTQQACSNALSVLNGQASNPSGMAVCYNLPFLDNTTGVFEAELRMYNVSMPIDPWVGITSADVSMTLKYLGATVQATNGTFMKRDSTLSWPPIRRNVDLGSELVYRQSSGSNVAPPGELKVLTYVGKINSNLMGSAMSQSNLQALLVPQIILTANSPKTGKQVSATLSSTEASFVNGVFAKEATPVSPSASASASAVGAAATQGANYVLPGTKLAFFPIGLVVTCVWTAGLFLAVGLGTIGRIQFREQYRRRMKREMTKGVPTI</sequence>
<evidence type="ECO:0000256" key="1">
    <source>
        <dbReference type="SAM" id="MobiDB-lite"/>
    </source>
</evidence>
<dbReference type="AlphaFoldDB" id="A0A6A6REI1"/>
<gene>
    <name evidence="3" type="ORF">BU16DRAFT_447858</name>
</gene>
<dbReference type="Proteomes" id="UP000799750">
    <property type="component" value="Unassembled WGS sequence"/>
</dbReference>
<reference evidence="3" key="1">
    <citation type="journal article" date="2020" name="Stud. Mycol.">
        <title>101 Dothideomycetes genomes: a test case for predicting lifestyles and emergence of pathogens.</title>
        <authorList>
            <person name="Haridas S."/>
            <person name="Albert R."/>
            <person name="Binder M."/>
            <person name="Bloem J."/>
            <person name="Labutti K."/>
            <person name="Salamov A."/>
            <person name="Andreopoulos B."/>
            <person name="Baker S."/>
            <person name="Barry K."/>
            <person name="Bills G."/>
            <person name="Bluhm B."/>
            <person name="Cannon C."/>
            <person name="Castanera R."/>
            <person name="Culley D."/>
            <person name="Daum C."/>
            <person name="Ezra D."/>
            <person name="Gonzalez J."/>
            <person name="Henrissat B."/>
            <person name="Kuo A."/>
            <person name="Liang C."/>
            <person name="Lipzen A."/>
            <person name="Lutzoni F."/>
            <person name="Magnuson J."/>
            <person name="Mondo S."/>
            <person name="Nolan M."/>
            <person name="Ohm R."/>
            <person name="Pangilinan J."/>
            <person name="Park H.-J."/>
            <person name="Ramirez L."/>
            <person name="Alfaro M."/>
            <person name="Sun H."/>
            <person name="Tritt A."/>
            <person name="Yoshinaga Y."/>
            <person name="Zwiers L.-H."/>
            <person name="Turgeon B."/>
            <person name="Goodwin S."/>
            <person name="Spatafora J."/>
            <person name="Crous P."/>
            <person name="Grigoriev I."/>
        </authorList>
    </citation>
    <scope>NUCLEOTIDE SEQUENCE</scope>
    <source>
        <strain evidence="3">CBS 269.34</strain>
    </source>
</reference>